<evidence type="ECO:0000313" key="6">
    <source>
        <dbReference type="Proteomes" id="UP000054893"/>
    </source>
</evidence>
<keyword evidence="3" id="KW-0812">Transmembrane</keyword>
<evidence type="ECO:0000256" key="1">
    <source>
        <dbReference type="ARBA" id="ARBA00022729"/>
    </source>
</evidence>
<sequence>MAFVIWSRRTVSHQRVRFVEARTVRTMVIVAVVAMILAALALGIAIGAAMGNTHGAEEKAQAERRSYEIDELGKISATLTHLEPRVGQLVTQVNELQDFEVQLKASRRAADRPDIHIVPPLPENDDELPLDSAGGPALAPRLAPGNSAASSHPNVSEPASEPAPKPAPASTAEGGPALPARLCDAQRAAQTGSAPQRLRRTQSALDCLDATLGKLDDVVLAHYASYMAFPGRQPAPGARFGSPFGNRIDPFNQHLSFHPGMDLVAPAGTPIYASAGGRVILAGPHGGYGNAIDIQHSTGVVTRYGHTSKIFVAVGDLVMPGQKIGEIGSTGRSTGPHLHFEVIIDGTQVNPKHYLALFKPNPHAAS</sequence>
<dbReference type="InterPro" id="IPR050570">
    <property type="entry name" value="Cell_wall_metabolism_enzyme"/>
</dbReference>
<gene>
    <name evidence="5" type="ORF">AWB64_01799</name>
</gene>
<dbReference type="EMBL" id="FCOC02000003">
    <property type="protein sequence ID" value="SAL23183.1"/>
    <property type="molecule type" value="Genomic_DNA"/>
</dbReference>
<dbReference type="Pfam" id="PF01551">
    <property type="entry name" value="Peptidase_M23"/>
    <property type="match status" value="1"/>
</dbReference>
<dbReference type="InterPro" id="IPR016047">
    <property type="entry name" value="M23ase_b-sheet_dom"/>
</dbReference>
<keyword evidence="1" id="KW-0732">Signal</keyword>
<organism evidence="5 6">
    <name type="scientific">Caballeronia sordidicola</name>
    <name type="common">Burkholderia sordidicola</name>
    <dbReference type="NCBI Taxonomy" id="196367"/>
    <lineage>
        <taxon>Bacteria</taxon>
        <taxon>Pseudomonadati</taxon>
        <taxon>Pseudomonadota</taxon>
        <taxon>Betaproteobacteria</taxon>
        <taxon>Burkholderiales</taxon>
        <taxon>Burkholderiaceae</taxon>
        <taxon>Caballeronia</taxon>
    </lineage>
</organism>
<proteinExistence type="predicted"/>
<dbReference type="Proteomes" id="UP000054893">
    <property type="component" value="Unassembled WGS sequence"/>
</dbReference>
<feature type="compositionally biased region" description="Low complexity" evidence="2">
    <location>
        <begin position="130"/>
        <end position="145"/>
    </location>
</feature>
<dbReference type="CDD" id="cd12797">
    <property type="entry name" value="M23_peptidase"/>
    <property type="match status" value="1"/>
</dbReference>
<protein>
    <submittedName>
        <fullName evidence="5">Peptidase M23B</fullName>
    </submittedName>
</protein>
<keyword evidence="3" id="KW-1133">Transmembrane helix</keyword>
<name>A0A158FU66_CABSO</name>
<feature type="domain" description="M23ase beta-sheet core" evidence="4">
    <location>
        <begin position="257"/>
        <end position="351"/>
    </location>
</feature>
<accession>A0A158FU66</accession>
<evidence type="ECO:0000313" key="5">
    <source>
        <dbReference type="EMBL" id="SAL23183.1"/>
    </source>
</evidence>
<evidence type="ECO:0000256" key="2">
    <source>
        <dbReference type="SAM" id="MobiDB-lite"/>
    </source>
</evidence>
<dbReference type="FunFam" id="2.70.70.10:FF:000006">
    <property type="entry name" value="M23 family peptidase"/>
    <property type="match status" value="1"/>
</dbReference>
<dbReference type="OrthoDB" id="9815245at2"/>
<dbReference type="PANTHER" id="PTHR21666:SF289">
    <property type="entry name" value="L-ALA--D-GLU ENDOPEPTIDASE"/>
    <property type="match status" value="1"/>
</dbReference>
<feature type="transmembrane region" description="Helical" evidence="3">
    <location>
        <begin position="27"/>
        <end position="50"/>
    </location>
</feature>
<reference evidence="5 6" key="1">
    <citation type="submission" date="2016-01" db="EMBL/GenBank/DDBJ databases">
        <authorList>
            <person name="Oliw E.H."/>
        </authorList>
    </citation>
    <scope>NUCLEOTIDE SEQUENCE [LARGE SCALE GENOMIC DNA]</scope>
    <source>
        <strain evidence="5">LMG 22029</strain>
    </source>
</reference>
<keyword evidence="3" id="KW-0472">Membrane</keyword>
<dbReference type="SUPFAM" id="SSF51261">
    <property type="entry name" value="Duplicated hybrid motif"/>
    <property type="match status" value="1"/>
</dbReference>
<dbReference type="GO" id="GO:0004222">
    <property type="term" value="F:metalloendopeptidase activity"/>
    <property type="evidence" value="ECO:0007669"/>
    <property type="project" value="TreeGrafter"/>
</dbReference>
<dbReference type="InterPro" id="IPR011055">
    <property type="entry name" value="Dup_hybrid_motif"/>
</dbReference>
<evidence type="ECO:0000256" key="3">
    <source>
        <dbReference type="SAM" id="Phobius"/>
    </source>
</evidence>
<dbReference type="Gene3D" id="2.70.70.10">
    <property type="entry name" value="Glucose Permease (Domain IIA)"/>
    <property type="match status" value="1"/>
</dbReference>
<dbReference type="PANTHER" id="PTHR21666">
    <property type="entry name" value="PEPTIDASE-RELATED"/>
    <property type="match status" value="1"/>
</dbReference>
<dbReference type="AlphaFoldDB" id="A0A158FU66"/>
<dbReference type="RefSeq" id="WP_060818297.1">
    <property type="nucleotide sequence ID" value="NZ_FCOC02000003.1"/>
</dbReference>
<evidence type="ECO:0000259" key="4">
    <source>
        <dbReference type="Pfam" id="PF01551"/>
    </source>
</evidence>
<feature type="region of interest" description="Disordered" evidence="2">
    <location>
        <begin position="114"/>
        <end position="177"/>
    </location>
</feature>